<feature type="compositionally biased region" description="Basic and acidic residues" evidence="1">
    <location>
        <begin position="7"/>
        <end position="22"/>
    </location>
</feature>
<evidence type="ECO:0000256" key="1">
    <source>
        <dbReference type="SAM" id="MobiDB-lite"/>
    </source>
</evidence>
<organism evidence="2 3">
    <name type="scientific">Paraburkholderia susongensis</name>
    <dbReference type="NCBI Taxonomy" id="1515439"/>
    <lineage>
        <taxon>Bacteria</taxon>
        <taxon>Pseudomonadati</taxon>
        <taxon>Pseudomonadota</taxon>
        <taxon>Betaproteobacteria</taxon>
        <taxon>Burkholderiales</taxon>
        <taxon>Burkholderiaceae</taxon>
        <taxon>Paraburkholderia</taxon>
    </lineage>
</organism>
<dbReference type="Proteomes" id="UP000193228">
    <property type="component" value="Unassembled WGS sequence"/>
</dbReference>
<evidence type="ECO:0000313" key="2">
    <source>
        <dbReference type="EMBL" id="SMG25651.1"/>
    </source>
</evidence>
<gene>
    <name evidence="2" type="ORF">SAMN06265784_102453</name>
</gene>
<accession>A0A1X7JDH1</accession>
<dbReference type="AlphaFoldDB" id="A0A1X7JDH1"/>
<evidence type="ECO:0000313" key="3">
    <source>
        <dbReference type="Proteomes" id="UP000193228"/>
    </source>
</evidence>
<feature type="region of interest" description="Disordered" evidence="1">
    <location>
        <begin position="1"/>
        <end position="49"/>
    </location>
</feature>
<name>A0A1X7JDH1_9BURK</name>
<dbReference type="STRING" id="1515439.SAMN06265784_102453"/>
<protein>
    <submittedName>
        <fullName evidence="2">Uncharacterized protein</fullName>
    </submittedName>
</protein>
<dbReference type="EMBL" id="FXAT01000002">
    <property type="protein sequence ID" value="SMG25651.1"/>
    <property type="molecule type" value="Genomic_DNA"/>
</dbReference>
<keyword evidence="3" id="KW-1185">Reference proteome</keyword>
<proteinExistence type="predicted"/>
<reference evidence="3" key="1">
    <citation type="submission" date="2017-04" db="EMBL/GenBank/DDBJ databases">
        <authorList>
            <person name="Varghese N."/>
            <person name="Submissions S."/>
        </authorList>
    </citation>
    <scope>NUCLEOTIDE SEQUENCE [LARGE SCALE GENOMIC DNA]</scope>
    <source>
        <strain evidence="3">LMG 29540</strain>
    </source>
</reference>
<dbReference type="OrthoDB" id="8781373at2"/>
<sequence>MANGWTPERRAKQAEAIKRWKPWEQSTGPKSREGEAVSSQNGLTHGMRSREWLEKQHEVAALLRACRDRLKKV</sequence>